<keyword evidence="10" id="KW-1185">Reference proteome</keyword>
<proteinExistence type="predicted"/>
<dbReference type="PANTHER" id="PTHR36838:SF1">
    <property type="entry name" value="SLR1864 PROTEIN"/>
    <property type="match status" value="1"/>
</dbReference>
<keyword evidence="4 8" id="KW-0812">Transmembrane</keyword>
<evidence type="ECO:0000256" key="5">
    <source>
        <dbReference type="ARBA" id="ARBA00022989"/>
    </source>
</evidence>
<feature type="transmembrane region" description="Helical" evidence="8">
    <location>
        <begin position="72"/>
        <end position="89"/>
    </location>
</feature>
<accession>A0ABY5PIP7</accession>
<evidence type="ECO:0000256" key="6">
    <source>
        <dbReference type="ARBA" id="ARBA00023136"/>
    </source>
</evidence>
<name>A0ABY5PIP7_9ACTN</name>
<sequence length="224" mass="24012">MGAGIVFGYLVIAAVGVLAWLIGSRILQLPRSSTGALIVTSILANTGYLGIPLILVLLGGDQVGYAIVWDSLISYPMAFIVAFAIGAAFGDHGASDVRARILSFFTKNPIPWAFAIGLVLPDAAVPDWLFDAMKLLASSLLPLGFFMVGVQLSAEGEHGTFRFPRRSPHPSRRSSGCDCSWRRCSSWGSRRRRCPSPTPTTCRRPCRAASMRSSSPTSTSSTCD</sequence>
<dbReference type="EMBL" id="CP088295">
    <property type="protein sequence ID" value="UUY04553.1"/>
    <property type="molecule type" value="Genomic_DNA"/>
</dbReference>
<feature type="transmembrane region" description="Helical" evidence="8">
    <location>
        <begin position="135"/>
        <end position="154"/>
    </location>
</feature>
<feature type="compositionally biased region" description="Low complexity" evidence="7">
    <location>
        <begin position="213"/>
        <end position="224"/>
    </location>
</feature>
<evidence type="ECO:0000256" key="8">
    <source>
        <dbReference type="SAM" id="Phobius"/>
    </source>
</evidence>
<keyword evidence="6 8" id="KW-0472">Membrane</keyword>
<reference evidence="10" key="1">
    <citation type="submission" date="2021-11" db="EMBL/GenBank/DDBJ databases">
        <title>Cultivation dependent microbiological survey of springs from the worlds oldest radium mine currently devoted to the extraction of radon-saturated water.</title>
        <authorList>
            <person name="Kapinusova G."/>
            <person name="Smrhova T."/>
            <person name="Strejcek M."/>
            <person name="Suman J."/>
            <person name="Jani K."/>
            <person name="Pajer P."/>
            <person name="Uhlik O."/>
        </authorList>
    </citation>
    <scope>NUCLEOTIDE SEQUENCE [LARGE SCALE GENOMIC DNA]</scope>
    <source>
        <strain evidence="10">J379</strain>
    </source>
</reference>
<feature type="transmembrane region" description="Helical" evidence="8">
    <location>
        <begin position="6"/>
        <end position="23"/>
    </location>
</feature>
<keyword evidence="3" id="KW-1003">Cell membrane</keyword>
<comment type="subcellular location">
    <subcellularLocation>
        <location evidence="1">Membrane</location>
        <topology evidence="1">Multi-pass membrane protein</topology>
    </subcellularLocation>
</comment>
<feature type="transmembrane region" description="Helical" evidence="8">
    <location>
        <begin position="35"/>
        <end position="60"/>
    </location>
</feature>
<evidence type="ECO:0000256" key="2">
    <source>
        <dbReference type="ARBA" id="ARBA00022448"/>
    </source>
</evidence>
<protein>
    <submittedName>
        <fullName evidence="9">AEC family transporter</fullName>
    </submittedName>
</protein>
<keyword evidence="5 8" id="KW-1133">Transmembrane helix</keyword>
<evidence type="ECO:0000313" key="9">
    <source>
        <dbReference type="EMBL" id="UUY04553.1"/>
    </source>
</evidence>
<dbReference type="Proteomes" id="UP001058860">
    <property type="component" value="Chromosome"/>
</dbReference>
<dbReference type="PANTHER" id="PTHR36838">
    <property type="entry name" value="AUXIN EFFLUX CARRIER FAMILY PROTEIN"/>
    <property type="match status" value="1"/>
</dbReference>
<feature type="region of interest" description="Disordered" evidence="7">
    <location>
        <begin position="187"/>
        <end position="224"/>
    </location>
</feature>
<gene>
    <name evidence="9" type="ORF">LRS13_03170</name>
</gene>
<dbReference type="Pfam" id="PF03547">
    <property type="entry name" value="Mem_trans"/>
    <property type="match status" value="1"/>
</dbReference>
<evidence type="ECO:0000256" key="1">
    <source>
        <dbReference type="ARBA" id="ARBA00004141"/>
    </source>
</evidence>
<dbReference type="InterPro" id="IPR004776">
    <property type="entry name" value="Mem_transp_PIN-like"/>
</dbReference>
<keyword evidence="2" id="KW-0813">Transport</keyword>
<evidence type="ECO:0000256" key="7">
    <source>
        <dbReference type="SAM" id="MobiDB-lite"/>
    </source>
</evidence>
<evidence type="ECO:0000256" key="4">
    <source>
        <dbReference type="ARBA" id="ARBA00022692"/>
    </source>
</evidence>
<evidence type="ECO:0000313" key="10">
    <source>
        <dbReference type="Proteomes" id="UP001058860"/>
    </source>
</evidence>
<organism evidence="9 10">
    <name type="scientific">Svornostia abyssi</name>
    <dbReference type="NCBI Taxonomy" id="2898438"/>
    <lineage>
        <taxon>Bacteria</taxon>
        <taxon>Bacillati</taxon>
        <taxon>Actinomycetota</taxon>
        <taxon>Thermoleophilia</taxon>
        <taxon>Solirubrobacterales</taxon>
        <taxon>Baekduiaceae</taxon>
        <taxon>Svornostia</taxon>
    </lineage>
</organism>
<evidence type="ECO:0000256" key="3">
    <source>
        <dbReference type="ARBA" id="ARBA00022475"/>
    </source>
</evidence>